<gene>
    <name evidence="1" type="ORF">BEH_05500</name>
</gene>
<evidence type="ECO:0000313" key="1">
    <source>
        <dbReference type="EMBL" id="AKO91605.1"/>
    </source>
</evidence>
<keyword evidence="2" id="KW-1185">Reference proteome</keyword>
<accession>A0A1X7F2E5</accession>
<dbReference type="AlphaFoldDB" id="A0A0H4KDB6"/>
<sequence length="119" mass="14064">MSNVYKLTEKLLSYNEEASNRLKVVKAKEQSADFYEEVKPYAETFFSLLDEWEKAVRKWILETKPKYVHFTQVDAATENLHNVILQSFHKDTRAKQFSKMYISNKYFLESILAEKEKGA</sequence>
<dbReference type="EMBL" id="CP011974">
    <property type="protein sequence ID" value="AKO91605.1"/>
    <property type="molecule type" value="Genomic_DNA"/>
</dbReference>
<organism evidence="1 2">
    <name type="scientific">Priestia filamentosa</name>
    <dbReference type="NCBI Taxonomy" id="1402861"/>
    <lineage>
        <taxon>Bacteria</taxon>
        <taxon>Bacillati</taxon>
        <taxon>Bacillota</taxon>
        <taxon>Bacilli</taxon>
        <taxon>Bacillales</taxon>
        <taxon>Bacillaceae</taxon>
        <taxon>Priestia</taxon>
    </lineage>
</organism>
<dbReference type="InterPro" id="IPR023351">
    <property type="entry name" value="YppE-like_sf"/>
</dbReference>
<reference evidence="1 2" key="1">
    <citation type="journal article" date="2015" name="PLoS ONE">
        <title>Genome Sequence of Bacillus endophyticus and Analysis of Its Companion Mechanism in the Ketogulonigenium vulgare-Bacillus Strain Consortium.</title>
        <authorList>
            <person name="Jia N."/>
            <person name="Du J."/>
            <person name="Ding M.Z."/>
            <person name="Gao F."/>
            <person name="Yuan Y.J."/>
        </authorList>
    </citation>
    <scope>NUCLEOTIDE SEQUENCE [LARGE SCALE GENOMIC DNA]</scope>
    <source>
        <strain evidence="1 2">Hbe603</strain>
    </source>
</reference>
<keyword evidence="1" id="KW-0378">Hydrolase</keyword>
<dbReference type="Pfam" id="PF08807">
    <property type="entry name" value="DUF1798"/>
    <property type="match status" value="1"/>
</dbReference>
<dbReference type="PATRIC" id="fig|135735.6.peg.1085"/>
<reference evidence="2" key="2">
    <citation type="submission" date="2015-06" db="EMBL/GenBank/DDBJ databases">
        <title>Genome Sequence of Bacillus endophyticus and Analysis of its Companion Mechanism in the Ketogulonigenium vulgare-Bacillus strain Consortium.</title>
        <authorList>
            <person name="Jia N."/>
            <person name="Du J."/>
            <person name="Ding M.-Z."/>
            <person name="Gao F."/>
            <person name="Yuan Y.-J."/>
        </authorList>
    </citation>
    <scope>NUCLEOTIDE SEQUENCE [LARGE SCALE GENOMIC DNA]</scope>
    <source>
        <strain evidence="2">Hbe603</strain>
    </source>
</reference>
<dbReference type="GeneID" id="93702339"/>
<keyword evidence="1" id="KW-0540">Nuclease</keyword>
<name>A0A0H4KDB6_9BACI</name>
<dbReference type="InterPro" id="IPR014913">
    <property type="entry name" value="YppE-like"/>
</dbReference>
<proteinExistence type="predicted"/>
<dbReference type="Gene3D" id="1.20.120.440">
    <property type="entry name" value="YppE-like"/>
    <property type="match status" value="1"/>
</dbReference>
<dbReference type="Proteomes" id="UP000036202">
    <property type="component" value="Chromosome"/>
</dbReference>
<dbReference type="KEGG" id="beo:BEH_05500"/>
<keyword evidence="1" id="KW-0255">Endonuclease</keyword>
<accession>A0A0H4KDB6</accession>
<dbReference type="SUPFAM" id="SSF140415">
    <property type="entry name" value="YppE-like"/>
    <property type="match status" value="1"/>
</dbReference>
<dbReference type="RefSeq" id="WP_019393051.1">
    <property type="nucleotide sequence ID" value="NZ_ALIM01000023.1"/>
</dbReference>
<evidence type="ECO:0000313" key="2">
    <source>
        <dbReference type="Proteomes" id="UP000036202"/>
    </source>
</evidence>
<protein>
    <submittedName>
        <fullName evidence="1">Endonuclease III</fullName>
    </submittedName>
</protein>
<dbReference type="GO" id="GO:0004519">
    <property type="term" value="F:endonuclease activity"/>
    <property type="evidence" value="ECO:0007669"/>
    <property type="project" value="UniProtKB-KW"/>
</dbReference>